<keyword evidence="6" id="KW-1185">Reference proteome</keyword>
<accession>A0A1G7KVY4</accession>
<feature type="region of interest" description="Disordered" evidence="3">
    <location>
        <begin position="56"/>
        <end position="76"/>
    </location>
</feature>
<dbReference type="EMBL" id="FNBO01000004">
    <property type="protein sequence ID" value="SDF41375.1"/>
    <property type="molecule type" value="Genomic_DNA"/>
</dbReference>
<dbReference type="InterPro" id="IPR007050">
    <property type="entry name" value="HTH_bacterioopsin"/>
</dbReference>
<name>A0A1G7KVY4_9EURY</name>
<feature type="compositionally biased region" description="Low complexity" evidence="3">
    <location>
        <begin position="248"/>
        <end position="263"/>
    </location>
</feature>
<evidence type="ECO:0000259" key="4">
    <source>
        <dbReference type="Pfam" id="PF04967"/>
    </source>
</evidence>
<feature type="domain" description="HTH bat-type" evidence="4">
    <location>
        <begin position="186"/>
        <end position="238"/>
    </location>
</feature>
<evidence type="ECO:0000256" key="2">
    <source>
        <dbReference type="ARBA" id="ARBA00023163"/>
    </source>
</evidence>
<sequence length="311" mass="32420">MSRTVLRLDLPTGSWLGDASRRVPAATLRVAETIAVDGAVDAAAGAAGDALDANTGAAADGSDAAAGRPPTDEDPEAAATVLVGGTERDRMENALREHERVARVTTVDRRGDVRTLRVVGRAPAYLPAARAVGLPIESTVDVAEGRARVTVVGDRDRIEAFGRRLAGDGITVGVAATGGDSRDRTLTEAQRELVFEAVRAGYYDTPRRCTLTELAEANGIAKSTCSETLHRAEGRVMRRFVDGEGPFASASDAAGATGAETGSPEPVSIGEELDGDDSEADEGETGEHEADEFDTGDPDREKPVRSAPTEP</sequence>
<gene>
    <name evidence="5" type="ORF">SAMN04488067_104113</name>
</gene>
<dbReference type="Pfam" id="PF04967">
    <property type="entry name" value="HTH_10"/>
    <property type="match status" value="1"/>
</dbReference>
<evidence type="ECO:0000313" key="5">
    <source>
        <dbReference type="EMBL" id="SDF41375.1"/>
    </source>
</evidence>
<evidence type="ECO:0000256" key="3">
    <source>
        <dbReference type="SAM" id="MobiDB-lite"/>
    </source>
</evidence>
<dbReference type="AlphaFoldDB" id="A0A1G7KVY4"/>
<evidence type="ECO:0000313" key="6">
    <source>
        <dbReference type="Proteomes" id="UP000324020"/>
    </source>
</evidence>
<reference evidence="5 6" key="1">
    <citation type="submission" date="2016-10" db="EMBL/GenBank/DDBJ databases">
        <authorList>
            <person name="Varghese N."/>
            <person name="Submissions S."/>
        </authorList>
    </citation>
    <scope>NUCLEOTIDE SEQUENCE [LARGE SCALE GENOMIC DNA]</scope>
    <source>
        <strain evidence="5 6">CGMCC 1.3527</strain>
    </source>
</reference>
<dbReference type="RefSeq" id="WP_149798219.1">
    <property type="nucleotide sequence ID" value="NZ_FNBO01000004.1"/>
</dbReference>
<feature type="compositionally biased region" description="Acidic residues" evidence="3">
    <location>
        <begin position="271"/>
        <end position="296"/>
    </location>
</feature>
<keyword evidence="1" id="KW-0805">Transcription regulation</keyword>
<protein>
    <submittedName>
        <fullName evidence="5">Predicted DNA binding protein, contains HTH domain</fullName>
    </submittedName>
</protein>
<dbReference type="OrthoDB" id="51502at2157"/>
<keyword evidence="2" id="KW-0804">Transcription</keyword>
<organism evidence="5 6">
    <name type="scientific">Halorubrum xinjiangense</name>
    <dbReference type="NCBI Taxonomy" id="261291"/>
    <lineage>
        <taxon>Archaea</taxon>
        <taxon>Methanobacteriati</taxon>
        <taxon>Methanobacteriota</taxon>
        <taxon>Stenosarchaea group</taxon>
        <taxon>Halobacteria</taxon>
        <taxon>Halobacteriales</taxon>
        <taxon>Haloferacaceae</taxon>
        <taxon>Halorubrum</taxon>
    </lineage>
</organism>
<proteinExistence type="predicted"/>
<evidence type="ECO:0000256" key="1">
    <source>
        <dbReference type="ARBA" id="ARBA00023015"/>
    </source>
</evidence>
<dbReference type="PANTHER" id="PTHR34236:SF1">
    <property type="entry name" value="DIMETHYL SULFOXIDE REDUCTASE TRANSCRIPTIONAL ACTIVATOR"/>
    <property type="match status" value="1"/>
</dbReference>
<feature type="region of interest" description="Disordered" evidence="3">
    <location>
        <begin position="247"/>
        <end position="311"/>
    </location>
</feature>
<dbReference type="Proteomes" id="UP000324020">
    <property type="component" value="Unassembled WGS sequence"/>
</dbReference>
<feature type="compositionally biased region" description="Low complexity" evidence="3">
    <location>
        <begin position="56"/>
        <end position="67"/>
    </location>
</feature>
<dbReference type="PANTHER" id="PTHR34236">
    <property type="entry name" value="DIMETHYL SULFOXIDE REDUCTASE TRANSCRIPTIONAL ACTIVATOR"/>
    <property type="match status" value="1"/>
</dbReference>